<dbReference type="PANTHER" id="PTHR36847">
    <property type="entry name" value="AMIDOLIGASE ENZYME"/>
    <property type="match status" value="1"/>
</dbReference>
<dbReference type="PANTHER" id="PTHR36847:SF1">
    <property type="entry name" value="AMIDOLIGASE ENZYME"/>
    <property type="match status" value="1"/>
</dbReference>
<name>D4AX04_ARTBC</name>
<dbReference type="eggNOG" id="ENOG502SUNA">
    <property type="taxonomic scope" value="Eukaryota"/>
</dbReference>
<evidence type="ECO:0008006" key="3">
    <source>
        <dbReference type="Google" id="ProtNLM"/>
    </source>
</evidence>
<dbReference type="STRING" id="663331.D4AX04"/>
<dbReference type="OrthoDB" id="5291055at2759"/>
<evidence type="ECO:0000313" key="2">
    <source>
        <dbReference type="Proteomes" id="UP000008866"/>
    </source>
</evidence>
<dbReference type="AlphaFoldDB" id="D4AX04"/>
<dbReference type="OMA" id="INYFESS"/>
<comment type="caution">
    <text evidence="1">The sequence shown here is derived from an EMBL/GenBank/DDBJ whole genome shotgun (WGS) entry which is preliminary data.</text>
</comment>
<accession>D4AX04</accession>
<protein>
    <recommendedName>
        <fullName evidence="3">Amidoligase enzyme</fullName>
    </recommendedName>
</protein>
<dbReference type="Gene3D" id="3.10.490.10">
    <property type="entry name" value="Gamma-glutamyl cyclotransferase-like"/>
    <property type="match status" value="1"/>
</dbReference>
<proteinExistence type="predicted"/>
<gene>
    <name evidence="1" type="ORF">ARB_00721</name>
</gene>
<sequence length="513" mass="59243">MENISPRALHHKLTKRSTMAEKFKMIPEGWKPPADPYVPDADALNIGTPGYFEKYHFFVHGNLMDKELLAEVLDLPSDDVKLNLRPAQVLGYQAKFWGGCPVLQCARLHFFVDGMAYYVETQEEENRLTAYKANEYTLRDCIIRFSDILNGDNEQVHGKTFVWNGNSAELTEENPSQMETNYKIGIEVELFLQPNDNVYTSKEDFAKELVSSYRQIKENVHLMHLDLDECPYFGPNRLTEWTMEEDCSLETDRPGQIDAEFSSPVMYHSNPLWRRSVGSVFKHLRTLASLQVNHSCGFHVHISKQERPWTLEDLKRVSRAILYFESSIELVVPEHRRGSIWGKNNCCDNPRFEGKSDKASFDLVDACTNNVELVQLMNSGNNRNYGWNFTNLLEGDNYTVEFRRGPGLTAEIDAFRWVEFVVRFINSARNIGTRWNLSLYRRDVLGLHKFLCDYPVPNSNPGLLEPLFAGKTGVLEPRRLGQLTPEQARRLRDKDDEAKNKNTIKEKWSLIPM</sequence>
<dbReference type="Proteomes" id="UP000008866">
    <property type="component" value="Unassembled WGS sequence"/>
</dbReference>
<dbReference type="KEGG" id="abe:ARB_00721"/>
<organism evidence="1 2">
    <name type="scientific">Arthroderma benhamiae (strain ATCC MYA-4681 / CBS 112371)</name>
    <name type="common">Trichophyton mentagrophytes</name>
    <dbReference type="NCBI Taxonomy" id="663331"/>
    <lineage>
        <taxon>Eukaryota</taxon>
        <taxon>Fungi</taxon>
        <taxon>Dikarya</taxon>
        <taxon>Ascomycota</taxon>
        <taxon>Pezizomycotina</taxon>
        <taxon>Eurotiomycetes</taxon>
        <taxon>Eurotiomycetidae</taxon>
        <taxon>Onygenales</taxon>
        <taxon>Arthrodermataceae</taxon>
        <taxon>Trichophyton</taxon>
    </lineage>
</organism>
<dbReference type="GeneID" id="9526764"/>
<reference evidence="2" key="1">
    <citation type="journal article" date="2011" name="Genome Biol.">
        <title>Comparative and functional genomics provide insights into the pathogenicity of dermatophytic fungi.</title>
        <authorList>
            <person name="Burmester A."/>
            <person name="Shelest E."/>
            <person name="Gloeckner G."/>
            <person name="Heddergott C."/>
            <person name="Schindler S."/>
            <person name="Staib P."/>
            <person name="Heidel A."/>
            <person name="Felder M."/>
            <person name="Petzold A."/>
            <person name="Szafranski K."/>
            <person name="Feuermann M."/>
            <person name="Pedruzzi I."/>
            <person name="Priebe S."/>
            <person name="Groth M."/>
            <person name="Winkler R."/>
            <person name="Li W."/>
            <person name="Kniemeyer O."/>
            <person name="Schroeckh V."/>
            <person name="Hertweck C."/>
            <person name="Hube B."/>
            <person name="White T.C."/>
            <person name="Platzer M."/>
            <person name="Guthke R."/>
            <person name="Heitman J."/>
            <person name="Woestemeyer J."/>
            <person name="Zipfel P.F."/>
            <person name="Monod M."/>
            <person name="Brakhage A.A."/>
        </authorList>
    </citation>
    <scope>NUCLEOTIDE SEQUENCE [LARGE SCALE GENOMIC DNA]</scope>
    <source>
        <strain evidence="2">ATCC MYA-4681 / CBS 112371</strain>
    </source>
</reference>
<dbReference type="InterPro" id="IPR022025">
    <property type="entry name" value="Amidoligase_2"/>
</dbReference>
<keyword evidence="2" id="KW-1185">Reference proteome</keyword>
<dbReference type="EMBL" id="ABSU01000015">
    <property type="protein sequence ID" value="EFE32535.1"/>
    <property type="molecule type" value="Genomic_DNA"/>
</dbReference>
<dbReference type="RefSeq" id="XP_003013175.1">
    <property type="nucleotide sequence ID" value="XM_003013129.1"/>
</dbReference>
<dbReference type="HOGENOM" id="CLU_040662_0_0_1"/>
<dbReference type="Pfam" id="PF12224">
    <property type="entry name" value="Amidoligase_2"/>
    <property type="match status" value="1"/>
</dbReference>
<evidence type="ECO:0000313" key="1">
    <source>
        <dbReference type="EMBL" id="EFE32535.1"/>
    </source>
</evidence>